<dbReference type="Proteomes" id="UP000004728">
    <property type="component" value="Unassembled WGS sequence"/>
</dbReference>
<dbReference type="PROSITE" id="PS50931">
    <property type="entry name" value="HTH_LYSR"/>
    <property type="match status" value="1"/>
</dbReference>
<dbReference type="FunCoup" id="F1ZB87">
    <property type="interactions" value="24"/>
</dbReference>
<keyword evidence="3" id="KW-0238">DNA-binding</keyword>
<sequence length="305" mass="32953">MFNRNLLPPMGALHAFIEAAETENFSAAGARLGLSQSAVSRQVAVVEAMAGTALFERRGRRVVLNAAGRKVYAALLPALDQIAGAMRAVRARDSELTIATLPGFGMRWLAPRLPQLSARHPDMIVNLTVRIDPFDLAREGFDAAIHFGAPDWPDADHLFLFEEEQAAVAAPDWAQVNGIVHPEDVIGAPLLFQTLRPRAWNEWLESQGIADAPPLGGARFDQFMMLAQAAQAGAGLAMVPSFLIEPELASGALVEPFAHRLKSRSAYYLVHARGAASPALSRFRDWLVDQAASDKTQSRKASNGG</sequence>
<proteinExistence type="inferred from homology"/>
<evidence type="ECO:0000259" key="5">
    <source>
        <dbReference type="PROSITE" id="PS50931"/>
    </source>
</evidence>
<dbReference type="RefSeq" id="WP_008067500.1">
    <property type="nucleotide sequence ID" value="NZ_AQWK01000006.1"/>
</dbReference>
<reference evidence="6 7" key="1">
    <citation type="journal article" date="2012" name="J. Bacteriol.">
        <title>Draft Genome Sequence of Novosphingobium nitrogenifigens Y88T.</title>
        <authorList>
            <person name="Strabala T.J."/>
            <person name="Macdonald L."/>
            <person name="Liu V."/>
            <person name="Smit A.M."/>
        </authorList>
    </citation>
    <scope>NUCLEOTIDE SEQUENCE [LARGE SCALE GENOMIC DNA]</scope>
    <source>
        <strain evidence="6 7">DSM 19370</strain>
    </source>
</reference>
<gene>
    <name evidence="6" type="ORF">Y88_0098</name>
</gene>
<dbReference type="Pfam" id="PF03466">
    <property type="entry name" value="LysR_substrate"/>
    <property type="match status" value="1"/>
</dbReference>
<dbReference type="SUPFAM" id="SSF46785">
    <property type="entry name" value="Winged helix' DNA-binding domain"/>
    <property type="match status" value="1"/>
</dbReference>
<dbReference type="STRING" id="983920.Y88_0098"/>
<evidence type="ECO:0000256" key="4">
    <source>
        <dbReference type="ARBA" id="ARBA00023163"/>
    </source>
</evidence>
<dbReference type="InterPro" id="IPR005119">
    <property type="entry name" value="LysR_subst-bd"/>
</dbReference>
<dbReference type="GO" id="GO:0006351">
    <property type="term" value="P:DNA-templated transcription"/>
    <property type="evidence" value="ECO:0007669"/>
    <property type="project" value="TreeGrafter"/>
</dbReference>
<accession>F1ZB87</accession>
<dbReference type="Gene3D" id="1.10.10.10">
    <property type="entry name" value="Winged helix-like DNA-binding domain superfamily/Winged helix DNA-binding domain"/>
    <property type="match status" value="1"/>
</dbReference>
<name>F1ZB87_9SPHN</name>
<dbReference type="InParanoid" id="F1ZB87"/>
<dbReference type="OrthoDB" id="9813056at2"/>
<evidence type="ECO:0000313" key="7">
    <source>
        <dbReference type="Proteomes" id="UP000004728"/>
    </source>
</evidence>
<dbReference type="eggNOG" id="COG0583">
    <property type="taxonomic scope" value="Bacteria"/>
</dbReference>
<dbReference type="InterPro" id="IPR058163">
    <property type="entry name" value="LysR-type_TF_proteobact-type"/>
</dbReference>
<dbReference type="EMBL" id="AEWJ01000044">
    <property type="protein sequence ID" value="EGD58046.1"/>
    <property type="molecule type" value="Genomic_DNA"/>
</dbReference>
<keyword evidence="4" id="KW-0804">Transcription</keyword>
<protein>
    <submittedName>
        <fullName evidence="6">Transcriptional regulator, LysR family protein</fullName>
    </submittedName>
</protein>
<dbReference type="Gene3D" id="3.40.190.10">
    <property type="entry name" value="Periplasmic binding protein-like II"/>
    <property type="match status" value="2"/>
</dbReference>
<dbReference type="HOGENOM" id="CLU_039613_37_1_5"/>
<dbReference type="GO" id="GO:0043565">
    <property type="term" value="F:sequence-specific DNA binding"/>
    <property type="evidence" value="ECO:0007669"/>
    <property type="project" value="TreeGrafter"/>
</dbReference>
<dbReference type="Pfam" id="PF00126">
    <property type="entry name" value="HTH_1"/>
    <property type="match status" value="1"/>
</dbReference>
<keyword evidence="2" id="KW-0805">Transcription regulation</keyword>
<organism evidence="6 7">
    <name type="scientific">Novosphingobium nitrogenifigens DSM 19370</name>
    <dbReference type="NCBI Taxonomy" id="983920"/>
    <lineage>
        <taxon>Bacteria</taxon>
        <taxon>Pseudomonadati</taxon>
        <taxon>Pseudomonadota</taxon>
        <taxon>Alphaproteobacteria</taxon>
        <taxon>Sphingomonadales</taxon>
        <taxon>Sphingomonadaceae</taxon>
        <taxon>Novosphingobium</taxon>
    </lineage>
</organism>
<dbReference type="InterPro" id="IPR036388">
    <property type="entry name" value="WH-like_DNA-bd_sf"/>
</dbReference>
<dbReference type="InterPro" id="IPR036390">
    <property type="entry name" value="WH_DNA-bd_sf"/>
</dbReference>
<dbReference type="GO" id="GO:0003700">
    <property type="term" value="F:DNA-binding transcription factor activity"/>
    <property type="evidence" value="ECO:0007669"/>
    <property type="project" value="InterPro"/>
</dbReference>
<dbReference type="PANTHER" id="PTHR30537:SF26">
    <property type="entry name" value="GLYCINE CLEAVAGE SYSTEM TRANSCRIPTIONAL ACTIVATOR"/>
    <property type="match status" value="1"/>
</dbReference>
<evidence type="ECO:0000313" key="6">
    <source>
        <dbReference type="EMBL" id="EGD58046.1"/>
    </source>
</evidence>
<dbReference type="InterPro" id="IPR000847">
    <property type="entry name" value="LysR_HTH_N"/>
</dbReference>
<dbReference type="SUPFAM" id="SSF53850">
    <property type="entry name" value="Periplasmic binding protein-like II"/>
    <property type="match status" value="1"/>
</dbReference>
<comment type="similarity">
    <text evidence="1">Belongs to the LysR transcriptional regulatory family.</text>
</comment>
<dbReference type="PRINTS" id="PR00039">
    <property type="entry name" value="HTHLYSR"/>
</dbReference>
<feature type="domain" description="HTH lysR-type" evidence="5">
    <location>
        <begin position="8"/>
        <end position="65"/>
    </location>
</feature>
<evidence type="ECO:0000256" key="1">
    <source>
        <dbReference type="ARBA" id="ARBA00009437"/>
    </source>
</evidence>
<dbReference type="AlphaFoldDB" id="F1ZB87"/>
<evidence type="ECO:0000256" key="3">
    <source>
        <dbReference type="ARBA" id="ARBA00023125"/>
    </source>
</evidence>
<dbReference type="PANTHER" id="PTHR30537">
    <property type="entry name" value="HTH-TYPE TRANSCRIPTIONAL REGULATOR"/>
    <property type="match status" value="1"/>
</dbReference>
<evidence type="ECO:0000256" key="2">
    <source>
        <dbReference type="ARBA" id="ARBA00023015"/>
    </source>
</evidence>
<comment type="caution">
    <text evidence="6">The sequence shown here is derived from an EMBL/GenBank/DDBJ whole genome shotgun (WGS) entry which is preliminary data.</text>
</comment>
<keyword evidence="7" id="KW-1185">Reference proteome</keyword>